<dbReference type="VEuPathDB" id="FungiDB:FOMG_07444"/>
<organism evidence="1 2">
    <name type="scientific">Fusarium oxysporum</name>
    <name type="common">Fusarium vascular wilt</name>
    <dbReference type="NCBI Taxonomy" id="5507"/>
    <lineage>
        <taxon>Eukaryota</taxon>
        <taxon>Fungi</taxon>
        <taxon>Dikarya</taxon>
        <taxon>Ascomycota</taxon>
        <taxon>Pezizomycotina</taxon>
        <taxon>Sordariomycetes</taxon>
        <taxon>Hypocreomycetidae</taxon>
        <taxon>Hypocreales</taxon>
        <taxon>Nectriaceae</taxon>
        <taxon>Fusarium</taxon>
        <taxon>Fusarium oxysporum species complex</taxon>
    </lineage>
</organism>
<protein>
    <submittedName>
        <fullName evidence="1">Uncharacterized protein</fullName>
    </submittedName>
</protein>
<dbReference type="OrthoDB" id="6029at2759"/>
<dbReference type="VEuPathDB" id="FungiDB:FOZG_10147"/>
<dbReference type="VEuPathDB" id="FungiDB:HZS61_002781"/>
<sequence length="129" mass="14096">MALERRGDFSGTVCSIKSIRDPTLEWPMPTLPSEYGVDINIIAAAVVPVERTLRAQLRYCGNTMASVLDDLVLEGNPAENKLVAYYCKDETVVAMASMGRDLAMSQSAGLMRLNKMPTKTELQKGISVV</sequence>
<accession>A0A2H3T564</accession>
<dbReference type="VEuPathDB" id="FungiDB:FOC1_g10009927"/>
<gene>
    <name evidence="1" type="ORF">FRV6_01055</name>
</gene>
<proteinExistence type="predicted"/>
<dbReference type="Proteomes" id="UP000219369">
    <property type="component" value="Unassembled WGS sequence"/>
</dbReference>
<dbReference type="AlphaFoldDB" id="A0A2H3T564"/>
<dbReference type="VEuPathDB" id="FungiDB:FOIG_08983"/>
<name>A0A2H3T564_FUSOX</name>
<reference evidence="2" key="1">
    <citation type="submission" date="2016-09" db="EMBL/GenBank/DDBJ databases">
        <authorList>
            <person name="Guldener U."/>
        </authorList>
    </citation>
    <scope>NUCLEOTIDE SEQUENCE [LARGE SCALE GENOMIC DNA]</scope>
    <source>
        <strain evidence="2">V64-1</strain>
    </source>
</reference>
<evidence type="ECO:0000313" key="2">
    <source>
        <dbReference type="Proteomes" id="UP000219369"/>
    </source>
</evidence>
<dbReference type="InterPro" id="IPR016156">
    <property type="entry name" value="FAD/NAD-linked_Rdtase_dimer_sf"/>
</dbReference>
<dbReference type="EMBL" id="FMJY01000001">
    <property type="protein sequence ID" value="SCO76843.1"/>
    <property type="molecule type" value="Genomic_DNA"/>
</dbReference>
<dbReference type="VEuPathDB" id="FungiDB:FOC4_g10009013"/>
<dbReference type="SUPFAM" id="SSF55424">
    <property type="entry name" value="FAD/NAD-linked reductases, dimerisation (C-terminal) domain"/>
    <property type="match status" value="1"/>
</dbReference>
<dbReference type="Gene3D" id="3.30.390.30">
    <property type="match status" value="1"/>
</dbReference>
<dbReference type="VEuPathDB" id="FungiDB:FOXG_10653"/>
<evidence type="ECO:0000313" key="1">
    <source>
        <dbReference type="EMBL" id="SCO76843.1"/>
    </source>
</evidence>